<keyword evidence="3" id="KW-1185">Reference proteome</keyword>
<evidence type="ECO:0000256" key="1">
    <source>
        <dbReference type="SAM" id="MobiDB-lite"/>
    </source>
</evidence>
<dbReference type="Pfam" id="PF20414">
    <property type="entry name" value="DUF6698"/>
    <property type="match status" value="1"/>
</dbReference>
<dbReference type="Proteomes" id="UP000290288">
    <property type="component" value="Unassembled WGS sequence"/>
</dbReference>
<accession>A0A4Q2D7H3</accession>
<dbReference type="EMBL" id="SDEE01000710">
    <property type="protein sequence ID" value="RXW14384.1"/>
    <property type="molecule type" value="Genomic_DNA"/>
</dbReference>
<protein>
    <submittedName>
        <fullName evidence="2">Uncharacterized protein</fullName>
    </submittedName>
</protein>
<proteinExistence type="predicted"/>
<dbReference type="STRING" id="2316362.A0A4Q2D7H3"/>
<reference evidence="2 3" key="1">
    <citation type="submission" date="2019-01" db="EMBL/GenBank/DDBJ databases">
        <title>Draft genome sequence of Psathyrella aberdarensis IHI B618.</title>
        <authorList>
            <person name="Buettner E."/>
            <person name="Kellner H."/>
        </authorList>
    </citation>
    <scope>NUCLEOTIDE SEQUENCE [LARGE SCALE GENOMIC DNA]</scope>
    <source>
        <strain evidence="2 3">IHI B618</strain>
    </source>
</reference>
<evidence type="ECO:0000313" key="3">
    <source>
        <dbReference type="Proteomes" id="UP000290288"/>
    </source>
</evidence>
<name>A0A4Q2D7H3_9AGAR</name>
<organism evidence="2 3">
    <name type="scientific">Candolleomyces aberdarensis</name>
    <dbReference type="NCBI Taxonomy" id="2316362"/>
    <lineage>
        <taxon>Eukaryota</taxon>
        <taxon>Fungi</taxon>
        <taxon>Dikarya</taxon>
        <taxon>Basidiomycota</taxon>
        <taxon>Agaricomycotina</taxon>
        <taxon>Agaricomycetes</taxon>
        <taxon>Agaricomycetidae</taxon>
        <taxon>Agaricales</taxon>
        <taxon>Agaricineae</taxon>
        <taxon>Psathyrellaceae</taxon>
        <taxon>Candolleomyces</taxon>
    </lineage>
</organism>
<gene>
    <name evidence="2" type="ORF">EST38_g11470</name>
</gene>
<comment type="caution">
    <text evidence="2">The sequence shown here is derived from an EMBL/GenBank/DDBJ whole genome shotgun (WGS) entry which is preliminary data.</text>
</comment>
<feature type="region of interest" description="Disordered" evidence="1">
    <location>
        <begin position="210"/>
        <end position="229"/>
    </location>
</feature>
<dbReference type="InterPro" id="IPR046521">
    <property type="entry name" value="DUF6698"/>
</dbReference>
<dbReference type="AlphaFoldDB" id="A0A4Q2D7H3"/>
<sequence length="349" mass="38802">MYLVNAKDNDLIYFVENSAPKRPTTVSSLGWGFRKIVYLFTDVHDLVALADQHEHEKSTGIDLGPQANPSDEEAKEYCEMVKLECLCAYQSVQIFSRFIPNFAEAINNPKPEEVKQFLTEIQCGDGAQGLMSTSTLMTMLAVGYSTTSVVDSCAPSSMIGMIPRYGLGPLTRALYAGYDGLTTNVEAGYLKSPMLIKAYRHIFTSPASVQSVNSQDDENNAPCPKKSRKVSRKNVASTLQMKNQVTSWPIAYAPVQLLFALSSAPHWTDEYEGLNFKNVYYHIVDFFENVDGDLESKKTAQDLLKWWNQQIFPEAQPLCVNTARSTAQKLLEEQRAACCVRAALSGSNV</sequence>
<evidence type="ECO:0000313" key="2">
    <source>
        <dbReference type="EMBL" id="RXW14384.1"/>
    </source>
</evidence>
<dbReference type="OrthoDB" id="2662502at2759"/>